<evidence type="ECO:0000313" key="2">
    <source>
        <dbReference type="EMBL" id="ABG53333.1"/>
    </source>
</evidence>
<dbReference type="AlphaFoldDB" id="Q10WP1"/>
<dbReference type="HOGENOM" id="CLU_048111_4_1_3"/>
<dbReference type="PANTHER" id="PTHR31157:SF1">
    <property type="entry name" value="SCP DOMAIN-CONTAINING PROTEIN"/>
    <property type="match status" value="1"/>
</dbReference>
<reference evidence="2" key="1">
    <citation type="submission" date="2006-06" db="EMBL/GenBank/DDBJ databases">
        <title>Complete sequence of Trichodesmium erythraeum IMS101.</title>
        <authorList>
            <consortium name="US DOE Joint Genome Institute"/>
            <person name="Copeland A."/>
            <person name="Lucas S."/>
            <person name="Lapidus A."/>
            <person name="Barry K."/>
            <person name="Detter J.C."/>
            <person name="Glavina del Rio T."/>
            <person name="Hammon N."/>
            <person name="Israni S."/>
            <person name="Dalin E."/>
            <person name="Tice H."/>
            <person name="Pitluck S."/>
            <person name="Kiss H."/>
            <person name="Munk A.C."/>
            <person name="Brettin T."/>
            <person name="Bruce D."/>
            <person name="Han C."/>
            <person name="Tapia R."/>
            <person name="Gilna P."/>
            <person name="Schmutz J."/>
            <person name="Larimer F."/>
            <person name="Land M."/>
            <person name="Hauser L."/>
            <person name="Kyrpides N."/>
            <person name="Kim E."/>
            <person name="Richardson P."/>
        </authorList>
    </citation>
    <scope>NUCLEOTIDE SEQUENCE [LARGE SCALE GENOMIC DNA]</scope>
    <source>
        <strain evidence="2">IMS101</strain>
    </source>
</reference>
<name>Q10WP1_TRIEI</name>
<protein>
    <submittedName>
        <fullName evidence="2">Allergen V5/Tpx-1 related</fullName>
    </submittedName>
</protein>
<dbReference type="InterPro" id="IPR035940">
    <property type="entry name" value="CAP_sf"/>
</dbReference>
<dbReference type="PROSITE" id="PS51257">
    <property type="entry name" value="PROKAR_LIPOPROTEIN"/>
    <property type="match status" value="1"/>
</dbReference>
<proteinExistence type="predicted"/>
<gene>
    <name evidence="2" type="ordered locus">Tery_4341</name>
</gene>
<dbReference type="Pfam" id="PF00188">
    <property type="entry name" value="CAP"/>
    <property type="match status" value="1"/>
</dbReference>
<dbReference type="CDD" id="cd05379">
    <property type="entry name" value="CAP_bacterial"/>
    <property type="match status" value="1"/>
</dbReference>
<feature type="domain" description="SCP" evidence="1">
    <location>
        <begin position="63"/>
        <end position="174"/>
    </location>
</feature>
<dbReference type="EMBL" id="CP000393">
    <property type="protein sequence ID" value="ABG53333.1"/>
    <property type="molecule type" value="Genomic_DNA"/>
</dbReference>
<dbReference type="KEGG" id="ter:Tery_4341"/>
<dbReference type="eggNOG" id="COG2340">
    <property type="taxonomic scope" value="Bacteria"/>
</dbReference>
<evidence type="ECO:0000259" key="1">
    <source>
        <dbReference type="Pfam" id="PF00188"/>
    </source>
</evidence>
<sequence length="182" mass="20864">MNHKYLQQFVWIMVIFLSSCNYQKSIQSFSEMQDNLYPKKNYISSTNLAASQNIKELEKNTFTLINQYRQSKNLPALQWNNDIVQQSRIHAQQMASGKTTFSHDGFKKRVEIISQKIPYKGAAENIASNQGYSDPAEAAVKGWIKSPGHHKNIVGDYNLTAIGIAQNSQGMYYFNQLFIKTR</sequence>
<dbReference type="Gene3D" id="3.40.33.10">
    <property type="entry name" value="CAP"/>
    <property type="match status" value="1"/>
</dbReference>
<accession>Q10WP1</accession>
<dbReference type="SUPFAM" id="SSF55797">
    <property type="entry name" value="PR-1-like"/>
    <property type="match status" value="1"/>
</dbReference>
<dbReference type="InterPro" id="IPR014044">
    <property type="entry name" value="CAP_dom"/>
</dbReference>
<dbReference type="RefSeq" id="WP_011613659.1">
    <property type="nucleotide sequence ID" value="NC_008312.1"/>
</dbReference>
<dbReference type="PANTHER" id="PTHR31157">
    <property type="entry name" value="SCP DOMAIN-CONTAINING PROTEIN"/>
    <property type="match status" value="1"/>
</dbReference>
<organism evidence="2">
    <name type="scientific">Trichodesmium erythraeum (strain IMS101)</name>
    <dbReference type="NCBI Taxonomy" id="203124"/>
    <lineage>
        <taxon>Bacteria</taxon>
        <taxon>Bacillati</taxon>
        <taxon>Cyanobacteriota</taxon>
        <taxon>Cyanophyceae</taxon>
        <taxon>Oscillatoriophycideae</taxon>
        <taxon>Oscillatoriales</taxon>
        <taxon>Microcoleaceae</taxon>
        <taxon>Trichodesmium</taxon>
    </lineage>
</organism>